<sequence>MTQATEFTPLILSTKGPHILVLWNQKLELECMRTIFPLIETH</sequence>
<reference evidence="1" key="1">
    <citation type="submission" date="2018-02" db="EMBL/GenBank/DDBJ databases">
        <title>Rhizophora mucronata_Transcriptome.</title>
        <authorList>
            <person name="Meera S.P."/>
            <person name="Sreeshan A."/>
            <person name="Augustine A."/>
        </authorList>
    </citation>
    <scope>NUCLEOTIDE SEQUENCE</scope>
    <source>
        <tissue evidence="1">Leaf</tissue>
    </source>
</reference>
<dbReference type="AlphaFoldDB" id="A0A2P2PAX8"/>
<dbReference type="EMBL" id="GGEC01071383">
    <property type="protein sequence ID" value="MBX51867.1"/>
    <property type="molecule type" value="Transcribed_RNA"/>
</dbReference>
<proteinExistence type="predicted"/>
<organism evidence="1">
    <name type="scientific">Rhizophora mucronata</name>
    <name type="common">Asiatic mangrove</name>
    <dbReference type="NCBI Taxonomy" id="61149"/>
    <lineage>
        <taxon>Eukaryota</taxon>
        <taxon>Viridiplantae</taxon>
        <taxon>Streptophyta</taxon>
        <taxon>Embryophyta</taxon>
        <taxon>Tracheophyta</taxon>
        <taxon>Spermatophyta</taxon>
        <taxon>Magnoliopsida</taxon>
        <taxon>eudicotyledons</taxon>
        <taxon>Gunneridae</taxon>
        <taxon>Pentapetalae</taxon>
        <taxon>rosids</taxon>
        <taxon>fabids</taxon>
        <taxon>Malpighiales</taxon>
        <taxon>Rhizophoraceae</taxon>
        <taxon>Rhizophora</taxon>
    </lineage>
</organism>
<protein>
    <submittedName>
        <fullName evidence="1">Uncharacterized protein</fullName>
    </submittedName>
</protein>
<accession>A0A2P2PAX8</accession>
<name>A0A2P2PAX8_RHIMU</name>
<evidence type="ECO:0000313" key="1">
    <source>
        <dbReference type="EMBL" id="MBX51867.1"/>
    </source>
</evidence>